<evidence type="ECO:0000313" key="1">
    <source>
        <dbReference type="EMBL" id="MDI7924545.1"/>
    </source>
</evidence>
<sequence length="374" mass="42080">MKPAPGNRLTMQRLSAALRVRGAERELLCMECILHIGANKTGTTSIQKTLMSNASQLKKQGFLYPRSGRSFPPKVFDRHAGLRMAVLPVDVDPRGLAATVNLTTEEKRAVYRKDFIEAFDLELLANKDMRYTVVSDEALFLFSDDLTAQGMFAFLKERFQRTKVIVYLRRPDLYVASAYSQFVKMGGCDDFETFVESSLQGPKYFDLLQPWRTVFGKENIEVACFDRRFLRGGDAVADFLARIGVDSTDFEHFQVNESLSALGCEALRLVNVRFEGKAPRYFRRAFSRTFTGASVQMSDRMKGAVRDAFKDDHEKLVEAFGLECMEFYALDDFDTASAAQVPEDSPLLARKIADLALAIQERAAARSPGGRSRT</sequence>
<accession>A0AAE3QJ89</accession>
<name>A0AAE3QJ89_9HYPH</name>
<organism evidence="1 2">
    <name type="scientific">Ferirhizobium litorale</name>
    <dbReference type="NCBI Taxonomy" id="2927786"/>
    <lineage>
        <taxon>Bacteria</taxon>
        <taxon>Pseudomonadati</taxon>
        <taxon>Pseudomonadota</taxon>
        <taxon>Alphaproteobacteria</taxon>
        <taxon>Hyphomicrobiales</taxon>
        <taxon>Rhizobiaceae</taxon>
        <taxon>Ferirhizobium</taxon>
    </lineage>
</organism>
<dbReference type="SUPFAM" id="SSF52540">
    <property type="entry name" value="P-loop containing nucleoside triphosphate hydrolases"/>
    <property type="match status" value="1"/>
</dbReference>
<comment type="caution">
    <text evidence="1">The sequence shown here is derived from an EMBL/GenBank/DDBJ whole genome shotgun (WGS) entry which is preliminary data.</text>
</comment>
<reference evidence="1" key="1">
    <citation type="submission" date="2022-03" db="EMBL/GenBank/DDBJ databases">
        <title>Fererhizobium litorale gen. nov., sp. nov., isolated from sandy sediments of the Sea of Japan seashore.</title>
        <authorList>
            <person name="Romanenko L."/>
            <person name="Kurilenko V."/>
            <person name="Otstavnykh N."/>
            <person name="Svetashev V."/>
            <person name="Tekutyeva L."/>
            <person name="Isaeva M."/>
            <person name="Mikhailov V."/>
        </authorList>
    </citation>
    <scope>NUCLEOTIDE SEQUENCE</scope>
    <source>
        <strain evidence="1">KMM 9576</strain>
    </source>
</reference>
<dbReference type="AlphaFoldDB" id="A0AAE3QJ89"/>
<protein>
    <recommendedName>
        <fullName evidence="3">Sulfotransferase family protein</fullName>
    </recommendedName>
</protein>
<proteinExistence type="predicted"/>
<dbReference type="InterPro" id="IPR027417">
    <property type="entry name" value="P-loop_NTPase"/>
</dbReference>
<keyword evidence="2" id="KW-1185">Reference proteome</keyword>
<dbReference type="RefSeq" id="WP_311794619.1">
    <property type="nucleotide sequence ID" value="NZ_JALDYZ010000015.1"/>
</dbReference>
<gene>
    <name evidence="1" type="ORF">MRS75_20995</name>
</gene>
<dbReference type="Proteomes" id="UP001161580">
    <property type="component" value="Unassembled WGS sequence"/>
</dbReference>
<dbReference type="EMBL" id="JALDYZ010000015">
    <property type="protein sequence ID" value="MDI7924545.1"/>
    <property type="molecule type" value="Genomic_DNA"/>
</dbReference>
<evidence type="ECO:0000313" key="2">
    <source>
        <dbReference type="Proteomes" id="UP001161580"/>
    </source>
</evidence>
<evidence type="ECO:0008006" key="3">
    <source>
        <dbReference type="Google" id="ProtNLM"/>
    </source>
</evidence>
<dbReference type="Gene3D" id="3.40.50.300">
    <property type="entry name" value="P-loop containing nucleotide triphosphate hydrolases"/>
    <property type="match status" value="1"/>
</dbReference>